<dbReference type="InterPro" id="IPR004853">
    <property type="entry name" value="Sugar_P_trans_dom"/>
</dbReference>
<feature type="transmembrane region" description="Helical" evidence="6">
    <location>
        <begin position="108"/>
        <end position="125"/>
    </location>
</feature>
<reference evidence="8" key="2">
    <citation type="submission" date="2025-09" db="UniProtKB">
        <authorList>
            <consortium name="Ensembl"/>
        </authorList>
    </citation>
    <scope>IDENTIFICATION</scope>
</reference>
<organism evidence="8 9">
    <name type="scientific">Gadus morhua</name>
    <name type="common">Atlantic cod</name>
    <dbReference type="NCBI Taxonomy" id="8049"/>
    <lineage>
        <taxon>Eukaryota</taxon>
        <taxon>Metazoa</taxon>
        <taxon>Chordata</taxon>
        <taxon>Craniata</taxon>
        <taxon>Vertebrata</taxon>
        <taxon>Euteleostomi</taxon>
        <taxon>Actinopterygii</taxon>
        <taxon>Neopterygii</taxon>
        <taxon>Teleostei</taxon>
        <taxon>Neoteleostei</taxon>
        <taxon>Acanthomorphata</taxon>
        <taxon>Zeiogadaria</taxon>
        <taxon>Gadariae</taxon>
        <taxon>Gadiformes</taxon>
        <taxon>Gadoidei</taxon>
        <taxon>Gadidae</taxon>
        <taxon>Gadus</taxon>
    </lineage>
</organism>
<evidence type="ECO:0000313" key="9">
    <source>
        <dbReference type="Proteomes" id="UP000694546"/>
    </source>
</evidence>
<feature type="transmembrane region" description="Helical" evidence="6">
    <location>
        <begin position="188"/>
        <end position="209"/>
    </location>
</feature>
<evidence type="ECO:0000256" key="5">
    <source>
        <dbReference type="SAM" id="MobiDB-lite"/>
    </source>
</evidence>
<evidence type="ECO:0000313" key="8">
    <source>
        <dbReference type="Ensembl" id="ENSGMOP00000056974.1"/>
    </source>
</evidence>
<keyword evidence="3 6" id="KW-1133">Transmembrane helix</keyword>
<dbReference type="GO" id="GO:0016020">
    <property type="term" value="C:membrane"/>
    <property type="evidence" value="ECO:0007669"/>
    <property type="project" value="UniProtKB-SubCell"/>
</dbReference>
<evidence type="ECO:0000256" key="1">
    <source>
        <dbReference type="ARBA" id="ARBA00004141"/>
    </source>
</evidence>
<dbReference type="Ensembl" id="ENSGMOT00000037211.1">
    <property type="protein sequence ID" value="ENSGMOP00000056974.1"/>
    <property type="gene ID" value="ENSGMOG00000007601.2"/>
</dbReference>
<keyword evidence="4 6" id="KW-0472">Membrane</keyword>
<feature type="transmembrane region" description="Helical" evidence="6">
    <location>
        <begin position="17"/>
        <end position="34"/>
    </location>
</feature>
<keyword evidence="9" id="KW-1185">Reference proteome</keyword>
<dbReference type="AlphaFoldDB" id="A0A8C5C7R2"/>
<sequence>MAAFETEHSALLKMSSAAFYACSSFLITVVNKIVLTNFRFPSYICLAIGQMITTIVILYAAKMNQTVHFQEFDRSVFIKIFPLPLLYVGNHITGLASTKKLSLPMFTVLRKFTILITMIMEVFVLRKTFSQNLVYSVVAIVVGTLIAASSDLAFDIEAYTFILLNDFFTAANNVYTKKKLGSDGLGKYGVLYYNAVIIVIPTILASVLTGDLNKAIAFENWGNPTFTICFLLTCIMGFVLMYSIVLCSHYNSALTTTVVGAIKNVAVAYIGMFVGGDYLFSWPNFLGLSICMSGGLVYSYFTFYKTAQTEDPEKQQSILLEDTLTLSSKKTCTGTSAVPTAPTIQEGRTGLRERTRRGGGGDGGPGRARERRPGERSCREVVGQLNESECAVEALALLLETTLGGSSVTSGLLLLRHFLLVGVAKFHGVLLLLVLGGLALPLGAPGGPSVGSLLAGPPVPATHRRSRADQVSGCAFMWFPFPPLRFREGR</sequence>
<comment type="subcellular location">
    <subcellularLocation>
        <location evidence="1">Membrane</location>
        <topology evidence="1">Multi-pass membrane protein</topology>
    </subcellularLocation>
</comment>
<proteinExistence type="predicted"/>
<feature type="transmembrane region" description="Helical" evidence="6">
    <location>
        <begin position="156"/>
        <end position="176"/>
    </location>
</feature>
<keyword evidence="2 6" id="KW-0812">Transmembrane</keyword>
<protein>
    <submittedName>
        <fullName evidence="8">Solute carrier family 35 member D2</fullName>
    </submittedName>
</protein>
<dbReference type="Pfam" id="PF03151">
    <property type="entry name" value="TPT"/>
    <property type="match status" value="1"/>
</dbReference>
<evidence type="ECO:0000256" key="6">
    <source>
        <dbReference type="SAM" id="Phobius"/>
    </source>
</evidence>
<evidence type="ECO:0000256" key="4">
    <source>
        <dbReference type="ARBA" id="ARBA00023136"/>
    </source>
</evidence>
<feature type="region of interest" description="Disordered" evidence="5">
    <location>
        <begin position="331"/>
        <end position="376"/>
    </location>
</feature>
<feature type="transmembrane region" description="Helical" evidence="6">
    <location>
        <begin position="280"/>
        <end position="301"/>
    </location>
</feature>
<feature type="transmembrane region" description="Helical" evidence="6">
    <location>
        <begin position="221"/>
        <end position="246"/>
    </location>
</feature>
<name>A0A8C5C7R2_GADMO</name>
<evidence type="ECO:0000256" key="2">
    <source>
        <dbReference type="ARBA" id="ARBA00022692"/>
    </source>
</evidence>
<feature type="domain" description="Sugar phosphate transporter" evidence="7">
    <location>
        <begin position="19"/>
        <end position="299"/>
    </location>
</feature>
<reference evidence="8" key="1">
    <citation type="submission" date="2025-08" db="UniProtKB">
        <authorList>
            <consortium name="Ensembl"/>
        </authorList>
    </citation>
    <scope>IDENTIFICATION</scope>
</reference>
<evidence type="ECO:0000259" key="7">
    <source>
        <dbReference type="Pfam" id="PF03151"/>
    </source>
</evidence>
<feature type="transmembrane region" description="Helical" evidence="6">
    <location>
        <begin position="132"/>
        <end position="150"/>
    </location>
</feature>
<gene>
    <name evidence="8" type="primary">slc35d2</name>
</gene>
<feature type="transmembrane region" description="Helical" evidence="6">
    <location>
        <begin position="418"/>
        <end position="440"/>
    </location>
</feature>
<dbReference type="Proteomes" id="UP000694546">
    <property type="component" value="Chromosome 6"/>
</dbReference>
<feature type="transmembrane region" description="Helical" evidence="6">
    <location>
        <begin position="253"/>
        <end position="274"/>
    </location>
</feature>
<dbReference type="InterPro" id="IPR050186">
    <property type="entry name" value="TPT_transporter"/>
</dbReference>
<dbReference type="GeneTree" id="ENSGT00940000160237"/>
<accession>A0A8C5C7R2</accession>
<dbReference type="PANTHER" id="PTHR11132">
    <property type="entry name" value="SOLUTE CARRIER FAMILY 35"/>
    <property type="match status" value="1"/>
</dbReference>
<feature type="compositionally biased region" description="Basic and acidic residues" evidence="5">
    <location>
        <begin position="367"/>
        <end position="376"/>
    </location>
</feature>
<evidence type="ECO:0000256" key="3">
    <source>
        <dbReference type="ARBA" id="ARBA00022989"/>
    </source>
</evidence>
<feature type="transmembrane region" description="Helical" evidence="6">
    <location>
        <begin position="40"/>
        <end position="61"/>
    </location>
</feature>